<gene>
    <name evidence="2" type="ORF">SAMN05444392_103269</name>
</gene>
<feature type="transmembrane region" description="Helical" evidence="1">
    <location>
        <begin position="21"/>
        <end position="39"/>
    </location>
</feature>
<protein>
    <submittedName>
        <fullName evidence="2">Sporulation protein YunB</fullName>
    </submittedName>
</protein>
<evidence type="ECO:0000313" key="3">
    <source>
        <dbReference type="Proteomes" id="UP000184476"/>
    </source>
</evidence>
<dbReference type="NCBIfam" id="TIGR02832">
    <property type="entry name" value="spo_yunB"/>
    <property type="match status" value="1"/>
</dbReference>
<reference evidence="2 3" key="1">
    <citation type="submission" date="2016-11" db="EMBL/GenBank/DDBJ databases">
        <authorList>
            <person name="Jaros S."/>
            <person name="Januszkiewicz K."/>
            <person name="Wedrychowicz H."/>
        </authorList>
    </citation>
    <scope>NUCLEOTIDE SEQUENCE [LARGE SCALE GENOMIC DNA]</scope>
    <source>
        <strain evidence="2 3">DSM 44666</strain>
    </source>
</reference>
<evidence type="ECO:0000313" key="2">
    <source>
        <dbReference type="EMBL" id="SHE81900.1"/>
    </source>
</evidence>
<dbReference type="STRING" id="112248.SAMN05444392_103269"/>
<keyword evidence="3" id="KW-1185">Reference proteome</keyword>
<accession>A0A1M4WL74</accession>
<dbReference type="RefSeq" id="WP_175552318.1">
    <property type="nucleotide sequence ID" value="NZ_FQVL01000003.1"/>
</dbReference>
<keyword evidence="1" id="KW-0472">Membrane</keyword>
<dbReference type="Pfam" id="PF09560">
    <property type="entry name" value="Spore_YunB"/>
    <property type="match status" value="1"/>
</dbReference>
<dbReference type="InterPro" id="IPR014197">
    <property type="entry name" value="Sporulation_prot_YunB"/>
</dbReference>
<keyword evidence="1" id="KW-0812">Transmembrane</keyword>
<dbReference type="PIRSF" id="PIRSF021383">
    <property type="entry name" value="YunB"/>
    <property type="match status" value="1"/>
</dbReference>
<evidence type="ECO:0000256" key="1">
    <source>
        <dbReference type="SAM" id="Phobius"/>
    </source>
</evidence>
<name>A0A1M4WL74_9BACL</name>
<dbReference type="AlphaFoldDB" id="A0A1M4WL74"/>
<dbReference type="Proteomes" id="UP000184476">
    <property type="component" value="Unassembled WGS sequence"/>
</dbReference>
<keyword evidence="1" id="KW-1133">Transmembrane helix</keyword>
<proteinExistence type="predicted"/>
<sequence length="239" mass="27701">MLRRRRLRFHTSVQFMQRGKWLLFIFLFIFLGFMMIYWLEQTIQPVLRTIALTEIKRTAQQSVSFGVLEIAKQHDVKHLMKVDKDRQGRVSLIEINPGQQAQLYSKVSQTIHKKLKEMADHTIELRLGQLLQSSFFAKYGPKIPVQIWPKGASKISLQPRIESAGINTVMVALTLKIHTEVGLVVPFSEQTAPIDLEYPLGEMFMMGEVPEYYYYMEQGKTKQIPPPAQPMIPNKSQHE</sequence>
<organism evidence="2 3">
    <name type="scientific">Seinonella peptonophila</name>
    <dbReference type="NCBI Taxonomy" id="112248"/>
    <lineage>
        <taxon>Bacteria</taxon>
        <taxon>Bacillati</taxon>
        <taxon>Bacillota</taxon>
        <taxon>Bacilli</taxon>
        <taxon>Bacillales</taxon>
        <taxon>Thermoactinomycetaceae</taxon>
        <taxon>Seinonella</taxon>
    </lineage>
</organism>
<dbReference type="EMBL" id="FQVL01000003">
    <property type="protein sequence ID" value="SHE81900.1"/>
    <property type="molecule type" value="Genomic_DNA"/>
</dbReference>